<evidence type="ECO:0000313" key="1">
    <source>
        <dbReference type="EMBL" id="TYH22699.1"/>
    </source>
</evidence>
<accession>A0A5D2GZH2</accession>
<proteinExistence type="predicted"/>
<evidence type="ECO:0000313" key="2">
    <source>
        <dbReference type="Proteomes" id="UP000323506"/>
    </source>
</evidence>
<protein>
    <submittedName>
        <fullName evidence="1">Uncharacterized protein</fullName>
    </submittedName>
</protein>
<dbReference type="AlphaFoldDB" id="A0A5D2GZH2"/>
<dbReference type="EMBL" id="CM017691">
    <property type="protein sequence ID" value="TYH22699.1"/>
    <property type="molecule type" value="Genomic_DNA"/>
</dbReference>
<organism evidence="1 2">
    <name type="scientific">Gossypium darwinii</name>
    <name type="common">Darwin's cotton</name>
    <name type="synonym">Gossypium barbadense var. darwinii</name>
    <dbReference type="NCBI Taxonomy" id="34276"/>
    <lineage>
        <taxon>Eukaryota</taxon>
        <taxon>Viridiplantae</taxon>
        <taxon>Streptophyta</taxon>
        <taxon>Embryophyta</taxon>
        <taxon>Tracheophyta</taxon>
        <taxon>Spermatophyta</taxon>
        <taxon>Magnoliopsida</taxon>
        <taxon>eudicotyledons</taxon>
        <taxon>Gunneridae</taxon>
        <taxon>Pentapetalae</taxon>
        <taxon>rosids</taxon>
        <taxon>malvids</taxon>
        <taxon>Malvales</taxon>
        <taxon>Malvaceae</taxon>
        <taxon>Malvoideae</taxon>
        <taxon>Gossypium</taxon>
    </lineage>
</organism>
<name>A0A5D2GZH2_GOSDA</name>
<sequence length="70" mass="7963">MRKKRSLPLPFKSNFDDEEHVRRRDSGLSSPWRVNGRGSFHFRGRRVDLWAECALRHVGGGCGAGEAQKP</sequence>
<gene>
    <name evidence="1" type="ORF">ES288_A04G149600v1</name>
</gene>
<reference evidence="1 2" key="1">
    <citation type="submission" date="2019-06" db="EMBL/GenBank/DDBJ databases">
        <title>WGS assembly of Gossypium darwinii.</title>
        <authorList>
            <person name="Chen Z.J."/>
            <person name="Sreedasyam A."/>
            <person name="Ando A."/>
            <person name="Song Q."/>
            <person name="De L."/>
            <person name="Hulse-Kemp A."/>
            <person name="Ding M."/>
            <person name="Ye W."/>
            <person name="Kirkbride R."/>
            <person name="Jenkins J."/>
            <person name="Plott C."/>
            <person name="Lovell J."/>
            <person name="Lin Y.-M."/>
            <person name="Vaughn R."/>
            <person name="Liu B."/>
            <person name="Li W."/>
            <person name="Simpson S."/>
            <person name="Scheffler B."/>
            <person name="Saski C."/>
            <person name="Grover C."/>
            <person name="Hu G."/>
            <person name="Conover J."/>
            <person name="Carlson J."/>
            <person name="Shu S."/>
            <person name="Boston L."/>
            <person name="Williams M."/>
            <person name="Peterson D."/>
            <person name="Mcgee K."/>
            <person name="Jones D."/>
            <person name="Wendel J."/>
            <person name="Stelly D."/>
            <person name="Grimwood J."/>
            <person name="Schmutz J."/>
        </authorList>
    </citation>
    <scope>NUCLEOTIDE SEQUENCE [LARGE SCALE GENOMIC DNA]</scope>
    <source>
        <strain evidence="1">1808015.09</strain>
    </source>
</reference>
<dbReference type="Proteomes" id="UP000323506">
    <property type="component" value="Chromosome A04"/>
</dbReference>
<keyword evidence="2" id="KW-1185">Reference proteome</keyword>